<comment type="caution">
    <text evidence="1">The sequence shown here is derived from an EMBL/GenBank/DDBJ whole genome shotgun (WGS) entry which is preliminary data.</text>
</comment>
<reference evidence="1" key="1">
    <citation type="journal article" date="2023" name="Insect Mol. Biol.">
        <title>Genome sequencing provides insights into the evolution of gene families encoding plant cell wall-degrading enzymes in longhorned beetles.</title>
        <authorList>
            <person name="Shin N.R."/>
            <person name="Okamura Y."/>
            <person name="Kirsch R."/>
            <person name="Pauchet Y."/>
        </authorList>
    </citation>
    <scope>NUCLEOTIDE SEQUENCE</scope>
    <source>
        <strain evidence="1">AMC_N1</strain>
    </source>
</reference>
<evidence type="ECO:0000313" key="2">
    <source>
        <dbReference type="Proteomes" id="UP001162162"/>
    </source>
</evidence>
<proteinExistence type="predicted"/>
<organism evidence="1 2">
    <name type="scientific">Aromia moschata</name>
    <dbReference type="NCBI Taxonomy" id="1265417"/>
    <lineage>
        <taxon>Eukaryota</taxon>
        <taxon>Metazoa</taxon>
        <taxon>Ecdysozoa</taxon>
        <taxon>Arthropoda</taxon>
        <taxon>Hexapoda</taxon>
        <taxon>Insecta</taxon>
        <taxon>Pterygota</taxon>
        <taxon>Neoptera</taxon>
        <taxon>Endopterygota</taxon>
        <taxon>Coleoptera</taxon>
        <taxon>Polyphaga</taxon>
        <taxon>Cucujiformia</taxon>
        <taxon>Chrysomeloidea</taxon>
        <taxon>Cerambycidae</taxon>
        <taxon>Cerambycinae</taxon>
        <taxon>Callichromatini</taxon>
        <taxon>Aromia</taxon>
    </lineage>
</organism>
<gene>
    <name evidence="1" type="ORF">NQ318_003045</name>
</gene>
<protein>
    <submittedName>
        <fullName evidence="1">Uncharacterized protein</fullName>
    </submittedName>
</protein>
<evidence type="ECO:0000313" key="1">
    <source>
        <dbReference type="EMBL" id="KAJ8932267.1"/>
    </source>
</evidence>
<name>A0AAV8X0U7_9CUCU</name>
<keyword evidence="2" id="KW-1185">Reference proteome</keyword>
<accession>A0AAV8X0U7</accession>
<sequence>MPKCKLWWHGPLWLSESEESWLKSSFHRKKHPAVLSAKHSLTILVFSFEHIRLHHAGPQLLLASIREKYWPLRGRNLRNK</sequence>
<dbReference type="EMBL" id="JAPWTK010001513">
    <property type="protein sequence ID" value="KAJ8932267.1"/>
    <property type="molecule type" value="Genomic_DNA"/>
</dbReference>
<dbReference type="Proteomes" id="UP001162162">
    <property type="component" value="Unassembled WGS sequence"/>
</dbReference>
<dbReference type="AlphaFoldDB" id="A0AAV8X0U7"/>